<feature type="domain" description="GGDEF" evidence="2">
    <location>
        <begin position="215"/>
        <end position="348"/>
    </location>
</feature>
<dbReference type="GO" id="GO:0071111">
    <property type="term" value="F:cyclic-guanylate-specific phosphodiesterase activity"/>
    <property type="evidence" value="ECO:0007669"/>
    <property type="project" value="UniProtKB-EC"/>
</dbReference>
<evidence type="ECO:0000313" key="4">
    <source>
        <dbReference type="Proteomes" id="UP000197290"/>
    </source>
</evidence>
<dbReference type="EC" id="3.1.4.52" evidence="3"/>
<dbReference type="InterPro" id="IPR029787">
    <property type="entry name" value="Nucleotide_cyclase"/>
</dbReference>
<dbReference type="InterPro" id="IPR001633">
    <property type="entry name" value="EAL_dom"/>
</dbReference>
<gene>
    <name evidence="3" type="primary">gmr_2</name>
    <name evidence="3" type="ORF">SPDO_06830</name>
</gene>
<evidence type="ECO:0000313" key="3">
    <source>
        <dbReference type="EMBL" id="OWK33795.1"/>
    </source>
</evidence>
<dbReference type="PROSITE" id="PS50887">
    <property type="entry name" value="GGDEF"/>
    <property type="match status" value="1"/>
</dbReference>
<dbReference type="Gene3D" id="3.20.20.450">
    <property type="entry name" value="EAL domain"/>
    <property type="match status" value="1"/>
</dbReference>
<dbReference type="PANTHER" id="PTHR33121">
    <property type="entry name" value="CYCLIC DI-GMP PHOSPHODIESTERASE PDEF"/>
    <property type="match status" value="1"/>
</dbReference>
<dbReference type="RefSeq" id="WP_088365996.1">
    <property type="nucleotide sequence ID" value="NZ_NBBI01000001.1"/>
</dbReference>
<dbReference type="SUPFAM" id="SSF55073">
    <property type="entry name" value="Nucleotide cyclase"/>
    <property type="match status" value="1"/>
</dbReference>
<dbReference type="SMART" id="SM00052">
    <property type="entry name" value="EAL"/>
    <property type="match status" value="1"/>
</dbReference>
<dbReference type="AlphaFoldDB" id="A0A245ZVM2"/>
<dbReference type="Gene3D" id="3.30.70.270">
    <property type="match status" value="1"/>
</dbReference>
<dbReference type="NCBIfam" id="TIGR00254">
    <property type="entry name" value="GGDEF"/>
    <property type="match status" value="1"/>
</dbReference>
<dbReference type="Pfam" id="PF00990">
    <property type="entry name" value="GGDEF"/>
    <property type="match status" value="1"/>
</dbReference>
<dbReference type="PROSITE" id="PS50883">
    <property type="entry name" value="EAL"/>
    <property type="match status" value="1"/>
</dbReference>
<dbReference type="InterPro" id="IPR043128">
    <property type="entry name" value="Rev_trsase/Diguanyl_cyclase"/>
</dbReference>
<comment type="caution">
    <text evidence="3">The sequence shown here is derived from an EMBL/GenBank/DDBJ whole genome shotgun (WGS) entry which is preliminary data.</text>
</comment>
<dbReference type="CDD" id="cd01949">
    <property type="entry name" value="GGDEF"/>
    <property type="match status" value="1"/>
</dbReference>
<proteinExistence type="predicted"/>
<dbReference type="Pfam" id="PF00563">
    <property type="entry name" value="EAL"/>
    <property type="match status" value="1"/>
</dbReference>
<keyword evidence="3" id="KW-0378">Hydrolase</keyword>
<dbReference type="OrthoDB" id="9814202at2"/>
<keyword evidence="4" id="KW-1185">Reference proteome</keyword>
<organism evidence="3 4">
    <name type="scientific">Sphingomonas dokdonensis</name>
    <dbReference type="NCBI Taxonomy" id="344880"/>
    <lineage>
        <taxon>Bacteria</taxon>
        <taxon>Pseudomonadati</taxon>
        <taxon>Pseudomonadota</taxon>
        <taxon>Alphaproteobacteria</taxon>
        <taxon>Sphingomonadales</taxon>
        <taxon>Sphingomonadaceae</taxon>
        <taxon>Sphingomonas</taxon>
    </lineage>
</organism>
<dbReference type="EMBL" id="NBBI01000001">
    <property type="protein sequence ID" value="OWK33795.1"/>
    <property type="molecule type" value="Genomic_DNA"/>
</dbReference>
<name>A0A245ZVM2_9SPHN</name>
<protein>
    <submittedName>
        <fullName evidence="3">Cyclic di-GMP phosphodiesterase Gmr</fullName>
        <ecNumber evidence="3">3.1.4.52</ecNumber>
    </submittedName>
</protein>
<dbReference type="CDD" id="cd01948">
    <property type="entry name" value="EAL"/>
    <property type="match status" value="1"/>
</dbReference>
<dbReference type="PANTHER" id="PTHR33121:SF70">
    <property type="entry name" value="SIGNALING PROTEIN YKOW"/>
    <property type="match status" value="1"/>
</dbReference>
<reference evidence="3 4" key="1">
    <citation type="submission" date="2017-03" db="EMBL/GenBank/DDBJ databases">
        <title>Genome sequence of Sphingomonas dokdonensis DSM 21029.</title>
        <authorList>
            <person name="Poehlein A."/>
            <person name="Wuebbeler J.H."/>
            <person name="Steinbuechel A."/>
            <person name="Daniel R."/>
        </authorList>
    </citation>
    <scope>NUCLEOTIDE SEQUENCE [LARGE SCALE GENOMIC DNA]</scope>
    <source>
        <strain evidence="3 4">DSM 21029</strain>
    </source>
</reference>
<dbReference type="Proteomes" id="UP000197290">
    <property type="component" value="Unassembled WGS sequence"/>
</dbReference>
<dbReference type="InterPro" id="IPR000160">
    <property type="entry name" value="GGDEF_dom"/>
</dbReference>
<dbReference type="InterPro" id="IPR050706">
    <property type="entry name" value="Cyclic-di-GMP_PDE-like"/>
</dbReference>
<dbReference type="SUPFAM" id="SSF141868">
    <property type="entry name" value="EAL domain-like"/>
    <property type="match status" value="1"/>
</dbReference>
<dbReference type="InterPro" id="IPR035919">
    <property type="entry name" value="EAL_sf"/>
</dbReference>
<evidence type="ECO:0000259" key="2">
    <source>
        <dbReference type="PROSITE" id="PS50887"/>
    </source>
</evidence>
<evidence type="ECO:0000259" key="1">
    <source>
        <dbReference type="PROSITE" id="PS50883"/>
    </source>
</evidence>
<accession>A0A245ZVM2</accession>
<sequence>MRLLIVDEDLARHDIYRAIFASPNAPVIGGNSIEFSLEDDGGSLGEMGNVECVYHRALTEAAAEVRRSIVAGQPFAIALIGSLQNDTIGAVSHALRDADDDLNLAFVVDEQDPTAVDLRNVAAPADKIYFLSGSYDADGIGQAVLRLGARWQADRELGDIRARLARQHVLLGEQAAELAANESRAVYLATHDPLTEAPNRVAFLRAVAERARQPGVFAVATVDLDRFKFINDTLGYVTGDEVLRQTCRRLEEVAPENSLIARLAGDEFGLLFETAGDEAAEMTCDRLVAGCHLAMRVLGHKVQTSVSAGVVVSHEREVHDPLDLMRKADLALNDAKRGGRNMARLFDARMDEGVRVRRAVQDGLSRAIERGELDVLFQPILANGSLQIVGFEALLRWYTDEFGPISPATFIPIAEESDLIHELGDWVLARSLEAVKTWPDHYVSINFSPRQFGRTNFVGHLMETVQRAGVDPRRLQIEITETALFDDVERAAETLYRLRQMGFRVALDDFGTGYSNLYNIRKFALDALKIDRSFTDGLAREPVSAAIVRSIAQLGQALNVEVIAEGVETEAQVALLTAAGASHFQGFLFAHPLRSEDARLLAGSGLVAEAQECGPVAIAPIILV</sequence>
<feature type="domain" description="EAL" evidence="1">
    <location>
        <begin position="357"/>
        <end position="606"/>
    </location>
</feature>
<dbReference type="SMART" id="SM00267">
    <property type="entry name" value="GGDEF"/>
    <property type="match status" value="1"/>
</dbReference>